<name>A0A7R9LPB6_9ACAR</name>
<evidence type="ECO:0000256" key="3">
    <source>
        <dbReference type="ARBA" id="ARBA00022833"/>
    </source>
</evidence>
<dbReference type="Gene3D" id="3.30.160.60">
    <property type="entry name" value="Classic Zinc Finger"/>
    <property type="match status" value="1"/>
</dbReference>
<feature type="non-terminal residue" evidence="7">
    <location>
        <position position="1"/>
    </location>
</feature>
<dbReference type="EMBL" id="OC888163">
    <property type="protein sequence ID" value="CAD7645240.1"/>
    <property type="molecule type" value="Genomic_DNA"/>
</dbReference>
<dbReference type="PROSITE" id="PS50808">
    <property type="entry name" value="ZF_BED"/>
    <property type="match status" value="2"/>
</dbReference>
<dbReference type="InterPro" id="IPR053031">
    <property type="entry name" value="Cuticle_assoc_protein"/>
</dbReference>
<reference evidence="7" key="1">
    <citation type="submission" date="2020-11" db="EMBL/GenBank/DDBJ databases">
        <authorList>
            <person name="Tran Van P."/>
        </authorList>
    </citation>
    <scope>NUCLEOTIDE SEQUENCE</scope>
</reference>
<dbReference type="SMART" id="SM00355">
    <property type="entry name" value="ZnF_C2H2"/>
    <property type="match status" value="2"/>
</dbReference>
<keyword evidence="8" id="KW-1185">Reference proteome</keyword>
<dbReference type="PANTHER" id="PTHR34396:SF25">
    <property type="entry name" value="BOUNDARY ELEMENT ASSOCIATED FACTOR"/>
    <property type="match status" value="1"/>
</dbReference>
<feature type="domain" description="BED-type" evidence="6">
    <location>
        <begin position="39"/>
        <end position="92"/>
    </location>
</feature>
<gene>
    <name evidence="7" type="ORF">OSB1V03_LOCUS20413</name>
</gene>
<dbReference type="EMBL" id="CAJPIZ010033588">
    <property type="protein sequence ID" value="CAG2120466.1"/>
    <property type="molecule type" value="Genomic_DNA"/>
</dbReference>
<dbReference type="PANTHER" id="PTHR34396">
    <property type="entry name" value="OS03G0264950 PROTEIN-RELATED"/>
    <property type="match status" value="1"/>
</dbReference>
<keyword evidence="3" id="KW-0862">Zinc</keyword>
<dbReference type="GO" id="GO:0005634">
    <property type="term" value="C:nucleus"/>
    <property type="evidence" value="ECO:0007669"/>
    <property type="project" value="TreeGrafter"/>
</dbReference>
<dbReference type="GO" id="GO:0006357">
    <property type="term" value="P:regulation of transcription by RNA polymerase II"/>
    <property type="evidence" value="ECO:0007669"/>
    <property type="project" value="TreeGrafter"/>
</dbReference>
<evidence type="ECO:0000313" key="8">
    <source>
        <dbReference type="Proteomes" id="UP000759131"/>
    </source>
</evidence>
<evidence type="ECO:0000256" key="2">
    <source>
        <dbReference type="ARBA" id="ARBA00022771"/>
    </source>
</evidence>
<keyword evidence="1" id="KW-0479">Metal-binding</keyword>
<feature type="domain" description="C2H2-type" evidence="5">
    <location>
        <begin position="286"/>
        <end position="313"/>
    </location>
</feature>
<keyword evidence="2 4" id="KW-0863">Zinc-finger</keyword>
<evidence type="ECO:0000259" key="5">
    <source>
        <dbReference type="PROSITE" id="PS50157"/>
    </source>
</evidence>
<feature type="domain" description="BED-type" evidence="6">
    <location>
        <begin position="204"/>
        <end position="260"/>
    </location>
</feature>
<dbReference type="SMART" id="SM00614">
    <property type="entry name" value="ZnF_BED"/>
    <property type="match status" value="3"/>
</dbReference>
<proteinExistence type="predicted"/>
<dbReference type="AlphaFoldDB" id="A0A7R9LPB6"/>
<evidence type="ECO:0000256" key="4">
    <source>
        <dbReference type="PROSITE-ProRule" id="PRU00042"/>
    </source>
</evidence>
<evidence type="ECO:0000256" key="1">
    <source>
        <dbReference type="ARBA" id="ARBA00022723"/>
    </source>
</evidence>
<evidence type="ECO:0000259" key="6">
    <source>
        <dbReference type="PROSITE" id="PS50808"/>
    </source>
</evidence>
<sequence length="343" mass="40862">RQHLVFKCEQIPFEVKETIRNQCDQSFLNNTKSTEPIKTRLSNIWNHYDNCNDSEGKETYKCQYCGQLYATRNATKFRQHLVDRCERIPENIRQELTLETMESSRTWTQAKVPVWSHYKLWQEFGKQMCRCVYCGTTYGYKNATKCRIHLMLKCDKIPVEMKLKIRKESHDLYMSALNAKNELKFHKREKTRKLIIKSARIPRKPKSRIWDHFKDDKDIKGDIVRRCNYCDHLFGSGTSRNATKMRDHLALFCKTIPEEVKERIVDENMKFGRPYRNKPPQPLKWLECCWPGCEMKFPKRSRLLNHQKVHTGDIVRVPCDWPGCEKPYHCDWPGCEFKTAKPS</sequence>
<dbReference type="InterPro" id="IPR013087">
    <property type="entry name" value="Znf_C2H2_type"/>
</dbReference>
<dbReference type="PROSITE" id="PS50157">
    <property type="entry name" value="ZINC_FINGER_C2H2_2"/>
    <property type="match status" value="1"/>
</dbReference>
<organism evidence="7">
    <name type="scientific">Medioppia subpectinata</name>
    <dbReference type="NCBI Taxonomy" id="1979941"/>
    <lineage>
        <taxon>Eukaryota</taxon>
        <taxon>Metazoa</taxon>
        <taxon>Ecdysozoa</taxon>
        <taxon>Arthropoda</taxon>
        <taxon>Chelicerata</taxon>
        <taxon>Arachnida</taxon>
        <taxon>Acari</taxon>
        <taxon>Acariformes</taxon>
        <taxon>Sarcoptiformes</taxon>
        <taxon>Oribatida</taxon>
        <taxon>Brachypylina</taxon>
        <taxon>Oppioidea</taxon>
        <taxon>Oppiidae</taxon>
        <taxon>Medioppia</taxon>
    </lineage>
</organism>
<accession>A0A7R9LPB6</accession>
<dbReference type="GO" id="GO:0008270">
    <property type="term" value="F:zinc ion binding"/>
    <property type="evidence" value="ECO:0007669"/>
    <property type="project" value="UniProtKB-KW"/>
</dbReference>
<protein>
    <submittedName>
        <fullName evidence="7">Uncharacterized protein</fullName>
    </submittedName>
</protein>
<dbReference type="InterPro" id="IPR003656">
    <property type="entry name" value="Znf_BED"/>
</dbReference>
<dbReference type="GO" id="GO:1990837">
    <property type="term" value="F:sequence-specific double-stranded DNA binding"/>
    <property type="evidence" value="ECO:0007669"/>
    <property type="project" value="TreeGrafter"/>
</dbReference>
<feature type="non-terminal residue" evidence="7">
    <location>
        <position position="343"/>
    </location>
</feature>
<dbReference type="Proteomes" id="UP000759131">
    <property type="component" value="Unassembled WGS sequence"/>
</dbReference>
<evidence type="ECO:0000313" key="7">
    <source>
        <dbReference type="EMBL" id="CAD7645240.1"/>
    </source>
</evidence>
<dbReference type="PROSITE" id="PS00028">
    <property type="entry name" value="ZINC_FINGER_C2H2_1"/>
    <property type="match status" value="1"/>
</dbReference>
<dbReference type="OrthoDB" id="6505018at2759"/>